<organism evidence="1 2">
    <name type="scientific">Edwardsiella piscicida</name>
    <dbReference type="NCBI Taxonomy" id="1263550"/>
    <lineage>
        <taxon>Bacteria</taxon>
        <taxon>Pseudomonadati</taxon>
        <taxon>Pseudomonadota</taxon>
        <taxon>Gammaproteobacteria</taxon>
        <taxon>Enterobacterales</taxon>
        <taxon>Hafniaceae</taxon>
        <taxon>Edwardsiella</taxon>
    </lineage>
</organism>
<name>A0AAU8P7A5_EDWPI</name>
<dbReference type="Proteomes" id="UP000002634">
    <property type="component" value="Chromosome"/>
</dbReference>
<dbReference type="AlphaFoldDB" id="A0AAU8P7A5"/>
<evidence type="ECO:0000313" key="1">
    <source>
        <dbReference type="EMBL" id="ACY86244.1"/>
    </source>
</evidence>
<evidence type="ECO:0008006" key="3">
    <source>
        <dbReference type="Google" id="ProtNLM"/>
    </source>
</evidence>
<sequence length="38" mass="4622">MGVYVDHVNIISRQRRLYLYPDQPPPVFFCLKTRKNEQ</sequence>
<reference evidence="1 2" key="1">
    <citation type="journal article" date="2009" name="PLoS ONE">
        <title>Genome sequence of the versatile fish pathogen Edwardsiella tarda provides insights into its adaptation to broad host ranges and intracellular niches.</title>
        <authorList>
            <person name="Wang Q."/>
            <person name="Yang M."/>
            <person name="Xiao J."/>
            <person name="Wu H."/>
            <person name="Wang X."/>
            <person name="Lv Y."/>
            <person name="Xu L."/>
            <person name="Zheng H."/>
            <person name="Wang S."/>
            <person name="Zhao G."/>
            <person name="Liu Q."/>
            <person name="Zhang Y."/>
        </authorList>
    </citation>
    <scope>NUCLEOTIDE SEQUENCE [LARGE SCALE GENOMIC DNA]</scope>
    <source>
        <strain evidence="2">EIB202 / CCTCC M208068</strain>
    </source>
</reference>
<accession>A0AAU8P7A5</accession>
<protein>
    <recommendedName>
        <fullName evidence="3">Transposase</fullName>
    </recommendedName>
</protein>
<evidence type="ECO:0000313" key="2">
    <source>
        <dbReference type="Proteomes" id="UP000002634"/>
    </source>
</evidence>
<dbReference type="EMBL" id="CP001135">
    <property type="protein sequence ID" value="ACY86244.1"/>
    <property type="molecule type" value="Genomic_DNA"/>
</dbReference>
<dbReference type="KEGG" id="etr:ETAE_3413"/>
<keyword evidence="2" id="KW-1185">Reference proteome</keyword>
<gene>
    <name evidence="1" type="ordered locus">ETAE_3413</name>
</gene>
<proteinExistence type="predicted"/>